<protein>
    <submittedName>
        <fullName evidence="2">Uncharacterized protein</fullName>
    </submittedName>
</protein>
<keyword evidence="1" id="KW-0472">Membrane</keyword>
<organism evidence="2">
    <name type="scientific">Timema cristinae</name>
    <name type="common">Walking stick</name>
    <dbReference type="NCBI Taxonomy" id="61476"/>
    <lineage>
        <taxon>Eukaryota</taxon>
        <taxon>Metazoa</taxon>
        <taxon>Ecdysozoa</taxon>
        <taxon>Arthropoda</taxon>
        <taxon>Hexapoda</taxon>
        <taxon>Insecta</taxon>
        <taxon>Pterygota</taxon>
        <taxon>Neoptera</taxon>
        <taxon>Polyneoptera</taxon>
        <taxon>Phasmatodea</taxon>
        <taxon>Timematodea</taxon>
        <taxon>Timematoidea</taxon>
        <taxon>Timematidae</taxon>
        <taxon>Timema</taxon>
    </lineage>
</organism>
<keyword evidence="1" id="KW-1133">Transmembrane helix</keyword>
<name>A0A7R9CV28_TIMCR</name>
<sequence length="102" mass="11356">MRTGMKCDFDNKHNNLLSEFGLDNPEECPRAIDSRDKTFCCSKDGKIVYCCDAMEFAKDGWLGPMAIGLIAAAVIGVLIGFCICCFCCPCCIFYKRRHPVTV</sequence>
<dbReference type="AlphaFoldDB" id="A0A7R9CV28"/>
<reference evidence="2" key="1">
    <citation type="submission" date="2020-11" db="EMBL/GenBank/DDBJ databases">
        <authorList>
            <person name="Tran Van P."/>
        </authorList>
    </citation>
    <scope>NUCLEOTIDE SEQUENCE</scope>
</reference>
<keyword evidence="1" id="KW-0812">Transmembrane</keyword>
<evidence type="ECO:0000256" key="1">
    <source>
        <dbReference type="SAM" id="Phobius"/>
    </source>
</evidence>
<gene>
    <name evidence="2" type="ORF">TCEB3V08_LOCUS6262</name>
</gene>
<feature type="transmembrane region" description="Helical" evidence="1">
    <location>
        <begin position="66"/>
        <end position="94"/>
    </location>
</feature>
<proteinExistence type="predicted"/>
<dbReference type="EMBL" id="OC318431">
    <property type="protein sequence ID" value="CAD7402000.1"/>
    <property type="molecule type" value="Genomic_DNA"/>
</dbReference>
<accession>A0A7R9CV28</accession>
<evidence type="ECO:0000313" key="2">
    <source>
        <dbReference type="EMBL" id="CAD7402000.1"/>
    </source>
</evidence>